<dbReference type="Proteomes" id="UP000007110">
    <property type="component" value="Unassembled WGS sequence"/>
</dbReference>
<dbReference type="InterPro" id="IPR032190">
    <property type="entry name" value="NPC1_N"/>
</dbReference>
<evidence type="ECO:0000256" key="10">
    <source>
        <dbReference type="ARBA" id="ARBA00023136"/>
    </source>
</evidence>
<evidence type="ECO:0000256" key="15">
    <source>
        <dbReference type="ARBA" id="ARBA00034049"/>
    </source>
</evidence>
<evidence type="ECO:0000256" key="4">
    <source>
        <dbReference type="ARBA" id="ARBA00022548"/>
    </source>
</evidence>
<evidence type="ECO:0000256" key="1">
    <source>
        <dbReference type="ARBA" id="ARBA00004127"/>
    </source>
</evidence>
<feature type="transmembrane region" description="Helical" evidence="17">
    <location>
        <begin position="833"/>
        <end position="854"/>
    </location>
</feature>
<dbReference type="Pfam" id="PF16414">
    <property type="entry name" value="NPC1_N"/>
    <property type="match status" value="1"/>
</dbReference>
<evidence type="ECO:0000313" key="20">
    <source>
        <dbReference type="EnsemblMetazoa" id="XP_030831392"/>
    </source>
</evidence>
<dbReference type="GO" id="GO:0005319">
    <property type="term" value="F:lipid transporter activity"/>
    <property type="evidence" value="ECO:0007669"/>
    <property type="project" value="InterPro"/>
</dbReference>
<feature type="transmembrane region" description="Helical" evidence="17">
    <location>
        <begin position="1156"/>
        <end position="1173"/>
    </location>
</feature>
<dbReference type="GO" id="GO:0008203">
    <property type="term" value="P:cholesterol metabolic process"/>
    <property type="evidence" value="ECO:0007669"/>
    <property type="project" value="UniProtKB-KW"/>
</dbReference>
<accession>A0A7M7N814</accession>
<evidence type="ECO:0000256" key="17">
    <source>
        <dbReference type="SAM" id="Phobius"/>
    </source>
</evidence>
<feature type="transmembrane region" description="Helical" evidence="17">
    <location>
        <begin position="622"/>
        <end position="643"/>
    </location>
</feature>
<feature type="transmembrane region" description="Helical" evidence="17">
    <location>
        <begin position="655"/>
        <end position="679"/>
    </location>
</feature>
<dbReference type="NCBIfam" id="TIGR00917">
    <property type="entry name" value="2A060601"/>
    <property type="match status" value="1"/>
</dbReference>
<keyword evidence="3" id="KW-0813">Transport</keyword>
<dbReference type="OMA" id="QVFPYTI"/>
<feature type="transmembrane region" description="Helical" evidence="17">
    <location>
        <begin position="685"/>
        <end position="708"/>
    </location>
</feature>
<evidence type="ECO:0000313" key="21">
    <source>
        <dbReference type="Proteomes" id="UP000007110"/>
    </source>
</evidence>
<evidence type="ECO:0000256" key="7">
    <source>
        <dbReference type="ARBA" id="ARBA00022989"/>
    </source>
</evidence>
<feature type="signal peptide" evidence="18">
    <location>
        <begin position="1"/>
        <end position="22"/>
    </location>
</feature>
<evidence type="ECO:0000256" key="3">
    <source>
        <dbReference type="ARBA" id="ARBA00022448"/>
    </source>
</evidence>
<proteinExistence type="inferred from homology"/>
<feature type="compositionally biased region" description="Polar residues" evidence="16">
    <location>
        <begin position="1281"/>
        <end position="1295"/>
    </location>
</feature>
<dbReference type="GO" id="GO:0015918">
    <property type="term" value="P:sterol transport"/>
    <property type="evidence" value="ECO:0000318"/>
    <property type="project" value="GO_Central"/>
</dbReference>
<organism evidence="20 21">
    <name type="scientific">Strongylocentrotus purpuratus</name>
    <name type="common">Purple sea urchin</name>
    <dbReference type="NCBI Taxonomy" id="7668"/>
    <lineage>
        <taxon>Eukaryota</taxon>
        <taxon>Metazoa</taxon>
        <taxon>Echinodermata</taxon>
        <taxon>Eleutherozoa</taxon>
        <taxon>Echinozoa</taxon>
        <taxon>Echinoidea</taxon>
        <taxon>Euechinoidea</taxon>
        <taxon>Echinacea</taxon>
        <taxon>Camarodonta</taxon>
        <taxon>Echinidea</taxon>
        <taxon>Strongylocentrotidae</taxon>
        <taxon>Strongylocentrotus</taxon>
    </lineage>
</organism>
<dbReference type="KEGG" id="spu:586083"/>
<feature type="transmembrane region" description="Helical" evidence="17">
    <location>
        <begin position="1194"/>
        <end position="1221"/>
    </location>
</feature>
<feature type="transmembrane region" description="Helical" evidence="17">
    <location>
        <begin position="1233"/>
        <end position="1256"/>
    </location>
</feature>
<comment type="subcellular location">
    <subcellularLocation>
        <location evidence="1">Endomembrane system</location>
        <topology evidence="1">Multi-pass membrane protein</topology>
    </subcellularLocation>
</comment>
<dbReference type="Gene3D" id="1.20.1640.10">
    <property type="entry name" value="Multidrug efflux transporter AcrB transmembrane domain"/>
    <property type="match status" value="2"/>
</dbReference>
<keyword evidence="12" id="KW-1207">Sterol metabolism</keyword>
<reference evidence="21" key="1">
    <citation type="submission" date="2015-02" db="EMBL/GenBank/DDBJ databases">
        <title>Genome sequencing for Strongylocentrotus purpuratus.</title>
        <authorList>
            <person name="Murali S."/>
            <person name="Liu Y."/>
            <person name="Vee V."/>
            <person name="English A."/>
            <person name="Wang M."/>
            <person name="Skinner E."/>
            <person name="Han Y."/>
            <person name="Muzny D.M."/>
            <person name="Worley K.C."/>
            <person name="Gibbs R.A."/>
        </authorList>
    </citation>
    <scope>NUCLEOTIDE SEQUENCE</scope>
</reference>
<dbReference type="GeneID" id="586083"/>
<evidence type="ECO:0000256" key="5">
    <source>
        <dbReference type="ARBA" id="ARBA00022692"/>
    </source>
</evidence>
<dbReference type="GO" id="GO:0005886">
    <property type="term" value="C:plasma membrane"/>
    <property type="evidence" value="ECO:0000318"/>
    <property type="project" value="GO_Central"/>
</dbReference>
<dbReference type="InterPro" id="IPR004765">
    <property type="entry name" value="NPC1-like"/>
</dbReference>
<evidence type="ECO:0000256" key="18">
    <source>
        <dbReference type="SAM" id="SignalP"/>
    </source>
</evidence>
<keyword evidence="11" id="KW-1015">Disulfide bond</keyword>
<dbReference type="FunFam" id="1.20.1640.10:FF:000010">
    <property type="entry name" value="NPC intracellular cholesterol transporter 1"/>
    <property type="match status" value="1"/>
</dbReference>
<keyword evidence="13" id="KW-0325">Glycoprotein</keyword>
<protein>
    <recommendedName>
        <fullName evidence="19">SSD domain-containing protein</fullName>
    </recommendedName>
</protein>
<evidence type="ECO:0000259" key="19">
    <source>
        <dbReference type="PROSITE" id="PS50156"/>
    </source>
</evidence>
<feature type="transmembrane region" description="Helical" evidence="17">
    <location>
        <begin position="275"/>
        <end position="297"/>
    </location>
</feature>
<dbReference type="OrthoDB" id="6510177at2759"/>
<feature type="transmembrane region" description="Helical" evidence="17">
    <location>
        <begin position="1103"/>
        <end position="1123"/>
    </location>
</feature>
<dbReference type="SUPFAM" id="SSF82866">
    <property type="entry name" value="Multidrug efflux transporter AcrB transmembrane domain"/>
    <property type="match status" value="2"/>
</dbReference>
<feature type="transmembrane region" description="Helical" evidence="17">
    <location>
        <begin position="728"/>
        <end position="749"/>
    </location>
</feature>
<keyword evidence="21" id="KW-1185">Reference proteome</keyword>
<evidence type="ECO:0000256" key="14">
    <source>
        <dbReference type="ARBA" id="ARBA00023221"/>
    </source>
</evidence>
<dbReference type="PANTHER" id="PTHR45727:SF2">
    <property type="entry name" value="NPC INTRACELLULAR CHOLESTEROL TRANSPORTER 1"/>
    <property type="match status" value="1"/>
</dbReference>
<evidence type="ECO:0000256" key="11">
    <source>
        <dbReference type="ARBA" id="ARBA00023157"/>
    </source>
</evidence>
<dbReference type="PANTHER" id="PTHR45727">
    <property type="entry name" value="NPC INTRACELLULAR CHOLESTEROL TRANSPORTER 1"/>
    <property type="match status" value="1"/>
</dbReference>
<keyword evidence="5 17" id="KW-0812">Transmembrane</keyword>
<dbReference type="GO" id="GO:0015485">
    <property type="term" value="F:cholesterol binding"/>
    <property type="evidence" value="ECO:0000318"/>
    <property type="project" value="GO_Central"/>
</dbReference>
<feature type="compositionally biased region" description="Acidic residues" evidence="16">
    <location>
        <begin position="1334"/>
        <end position="1343"/>
    </location>
</feature>
<keyword evidence="10 17" id="KW-0472">Membrane</keyword>
<dbReference type="InterPro" id="IPR000731">
    <property type="entry name" value="SSD"/>
</dbReference>
<evidence type="ECO:0000256" key="12">
    <source>
        <dbReference type="ARBA" id="ARBA00023166"/>
    </source>
</evidence>
<dbReference type="PROSITE" id="PS50156">
    <property type="entry name" value="SSD"/>
    <property type="match status" value="1"/>
</dbReference>
<dbReference type="InParanoid" id="A0A7M7N814"/>
<feature type="chain" id="PRO_5029855630" description="SSD domain-containing protein" evidence="18">
    <location>
        <begin position="23"/>
        <end position="1343"/>
    </location>
</feature>
<dbReference type="InterPro" id="IPR053956">
    <property type="entry name" value="NPC1_MLD"/>
</dbReference>
<dbReference type="EnsemblMetazoa" id="XM_030975532">
    <property type="protein sequence ID" value="XP_030831392"/>
    <property type="gene ID" value="LOC586083"/>
</dbReference>
<keyword evidence="4" id="KW-0153">Cholesterol metabolism</keyword>
<name>A0A7M7N814_STRPU</name>
<feature type="transmembrane region" description="Helical" evidence="17">
    <location>
        <begin position="1130"/>
        <end position="1150"/>
    </location>
</feature>
<dbReference type="GO" id="GO:0042632">
    <property type="term" value="P:cholesterol homeostasis"/>
    <property type="evidence" value="ECO:0000318"/>
    <property type="project" value="GO_Central"/>
</dbReference>
<comment type="catalytic activity">
    <reaction evidence="15">
        <text>cholesterol(in) = cholesterol(out)</text>
        <dbReference type="Rhea" id="RHEA:39747"/>
        <dbReference type="ChEBI" id="CHEBI:16113"/>
    </reaction>
</comment>
<feature type="transmembrane region" description="Helical" evidence="17">
    <location>
        <begin position="761"/>
        <end position="786"/>
    </location>
</feature>
<feature type="domain" description="SSD" evidence="19">
    <location>
        <begin position="621"/>
        <end position="786"/>
    </location>
</feature>
<keyword evidence="8" id="KW-0445">Lipid transport</keyword>
<dbReference type="Pfam" id="PF12349">
    <property type="entry name" value="Sterol-sensing"/>
    <property type="match status" value="1"/>
</dbReference>
<sequence length="1343" mass="149528">MNGKMLKFLAAILFLTASGSHAYLHEEGRCMMFSECGGNPDTNFRSDLNCLDNEVARPTGSAAAIGLLNDFCPAYNPDEVCCDLQQLRTMQPLLTALRPAFGRCPACLENVLTMMCQMVCSPQQSLYSNATVLLVSDDGVGVRRFDAFVAQEFADVAYDSCKDVQFPAANTPVMDVMCGGYLGDDCSPQRWLDFLGDTANGFIPWNIDFTVVPTGETVEGMDESMEPMNPTSFYCNAPVGNQSSCSCQDCELSCSALPTIGPVVPPYKIGLMDGYSFIILMIYVGLACLFVVSLILYNCLVVSNDDEELPLRKNEVRIEPEDVGKLDNFNKKMDDGLRDFFTWWGTGIARYPVLVLFIMVCVVVALTCGILLVEIVTDPVELWSGPQSRARLEKDYYDETFVPFYRTTLIYIRAPGMDYVEYDTYNEGNKTFGPVVNLEVLTQALDLQKAVENITAYYKGSPVRLSDICNKPLAPVVNQCLIQSVLQWYGNSYEQLNKVAVDGEGKSADYRDHFIYCMKSPLSLEDNTPLRDMCVSAFGGPTYPYVAIGGYPDDDYNEAELLAITILLDNKKENETEYNMILEWEAEYLRFMESYDNPNFIIAYAAERSIEDELIRQSEADLVTIAVSYLVIFAYIALALGEFTKMDRLLVDSKITLGLGGVFIVLSSVFASIGIYGYFGVETTLIVMEVVPFLILAIGADNIFIYVLDFQRDHRQEGESREEQIGRVLGKVAPSMLLCGLSESISFFLGALTEMPAVRIFALYSGMSVLINFILQITAFVALLSLDVRRQESGRFDIVCCIPPKHKDPVPKKMGLLQIVMKKYFAPFVMKKWVRPAVILIFTGVTCACIALTLKLPVGLDQFITMPKDSYVLDYLMTMGEYMKVGPPVYFVATSGFNYSNMQGQNKICGGAGCNADSLTQQIYYASLIKEKTYIAQPTSSWMDDYFDWLKPQVSGSCCRVSIPDEEFCPSQDSPYTLCRPCIPQSERNDRRDPVTFEEFLPDFLTDVPNAVCNKGGSAAYGNAVQFLGSSETVIEASYFMTYHTPLVTSPDFIGALEEAYILADSIEESMREDYEVPEDFKVFPYSIFYVFYEQYLTLVDEAIVQLLIALVPIFVVSLLMLGFSVSAPLIIIGCISMIVIDTMGVMYLWNIEFNAVSLVNLMMAVGMSVEFVSHITRSFSICVKEGRLERAEYALATMGSSVLSGVAMTNLPGIIVLAFAKSQLFVVFYFRMFLTITLVGTVHGLIFLPVVLSYIGPDVNLAYVLEDQERKDAEKLGNSEHGSTSKHAYDNNSIELEESGERKKEMEADDPPGYEVVIGAPTNSVEVQADFPMNEDDTDLKL</sequence>
<keyword evidence="9" id="KW-0443">Lipid metabolism</keyword>
<dbReference type="GO" id="GO:0012505">
    <property type="term" value="C:endomembrane system"/>
    <property type="evidence" value="ECO:0007669"/>
    <property type="project" value="UniProtKB-SubCell"/>
</dbReference>
<keyword evidence="14" id="KW-0753">Steroid metabolism</keyword>
<evidence type="ECO:0000256" key="6">
    <source>
        <dbReference type="ARBA" id="ARBA00022729"/>
    </source>
</evidence>
<dbReference type="GO" id="GO:0030299">
    <property type="term" value="P:intestinal cholesterol absorption"/>
    <property type="evidence" value="ECO:0000318"/>
    <property type="project" value="GO_Central"/>
</dbReference>
<dbReference type="InterPro" id="IPR053958">
    <property type="entry name" value="HMGCR/SNAP/NPC1-like_SSD"/>
</dbReference>
<comment type="similarity">
    <text evidence="2">Belongs to the patched family.</text>
</comment>
<dbReference type="GO" id="GO:0030301">
    <property type="term" value="P:cholesterol transport"/>
    <property type="evidence" value="ECO:0007669"/>
    <property type="project" value="UniProtKB-ARBA"/>
</dbReference>
<reference evidence="20" key="2">
    <citation type="submission" date="2021-01" db="UniProtKB">
        <authorList>
            <consortium name="EnsemblMetazoa"/>
        </authorList>
    </citation>
    <scope>IDENTIFICATION</scope>
</reference>
<evidence type="ECO:0000256" key="2">
    <source>
        <dbReference type="ARBA" id="ARBA00005585"/>
    </source>
</evidence>
<feature type="region of interest" description="Disordered" evidence="16">
    <location>
        <begin position="1274"/>
        <end position="1343"/>
    </location>
</feature>
<keyword evidence="6 18" id="KW-0732">Signal</keyword>
<evidence type="ECO:0000256" key="16">
    <source>
        <dbReference type="SAM" id="MobiDB-lite"/>
    </source>
</evidence>
<evidence type="ECO:0000256" key="9">
    <source>
        <dbReference type="ARBA" id="ARBA00023098"/>
    </source>
</evidence>
<evidence type="ECO:0000256" key="13">
    <source>
        <dbReference type="ARBA" id="ARBA00023180"/>
    </source>
</evidence>
<evidence type="ECO:0000256" key="8">
    <source>
        <dbReference type="ARBA" id="ARBA00023055"/>
    </source>
</evidence>
<dbReference type="Pfam" id="PF22314">
    <property type="entry name" value="NPC1_MLD"/>
    <property type="match status" value="1"/>
</dbReference>
<feature type="transmembrane region" description="Helical" evidence="17">
    <location>
        <begin position="353"/>
        <end position="373"/>
    </location>
</feature>
<dbReference type="RefSeq" id="XP_030831392.1">
    <property type="nucleotide sequence ID" value="XM_030975532.1"/>
</dbReference>
<keyword evidence="7 17" id="KW-1133">Transmembrane helix</keyword>
<dbReference type="FunFam" id="1.20.1640.10:FF:000008">
    <property type="entry name" value="NPC intracellular cholesterol transporter 1"/>
    <property type="match status" value="1"/>
</dbReference>